<keyword evidence="1" id="KW-0378">Hydrolase</keyword>
<feature type="domain" description="Alpha/beta hydrolase fold-3" evidence="2">
    <location>
        <begin position="40"/>
        <end position="244"/>
    </location>
</feature>
<accession>A0A272EVV6</accession>
<gene>
    <name evidence="3" type="ORF">BGI27_06990</name>
    <name evidence="4" type="ORF">CGU29_04355</name>
</gene>
<dbReference type="EMBL" id="NMRN01000008">
    <property type="protein sequence ID" value="PAS94251.1"/>
    <property type="molecule type" value="Genomic_DNA"/>
</dbReference>
<sequence length="267" mass="28258">MQMAPPPSVHSQDLSIPGPLGALRLRLYHPGVSTPALPVVLYFHGGGFVAGSLEEASATACFIARHTPALVISADYALAPAHPFPAAPEDAYAAACWAEGHASGFGADATRMAVAGDDAGDNLAAALPLITRDRSGPRLAAQALICPMLDPGMTRLGDSRTLDSDLDARTCAARYRQYLPHPLQRMHPYASPLASTRHAGLPPALILTAGCDVLHAEAEKYAGLLIRSGVPTQVRRYADVKHAALASHPPALDEITHFLRRQFRCDA</sequence>
<dbReference type="InterPro" id="IPR013094">
    <property type="entry name" value="AB_hydrolase_3"/>
</dbReference>
<organism evidence="4 5">
    <name type="scientific">Candidatus Dactylopiibacterium carminicum</name>
    <dbReference type="NCBI Taxonomy" id="857335"/>
    <lineage>
        <taxon>Bacteria</taxon>
        <taxon>Pseudomonadati</taxon>
        <taxon>Pseudomonadota</taxon>
        <taxon>Betaproteobacteria</taxon>
        <taxon>Rhodocyclales</taxon>
        <taxon>Rhodocyclaceae</taxon>
        <taxon>Candidatus Dactylopiibacterium</taxon>
    </lineage>
</organism>
<dbReference type="Pfam" id="PF07859">
    <property type="entry name" value="Abhydrolase_3"/>
    <property type="match status" value="1"/>
</dbReference>
<evidence type="ECO:0000259" key="2">
    <source>
        <dbReference type="Pfam" id="PF07859"/>
    </source>
</evidence>
<dbReference type="GO" id="GO:0016787">
    <property type="term" value="F:hydrolase activity"/>
    <property type="evidence" value="ECO:0007669"/>
    <property type="project" value="UniProtKB-KW"/>
</dbReference>
<name>A0A272EVV6_9RHOO</name>
<evidence type="ECO:0000313" key="3">
    <source>
        <dbReference type="EMBL" id="KAF7599604.1"/>
    </source>
</evidence>
<evidence type="ECO:0000313" key="5">
    <source>
        <dbReference type="Proteomes" id="UP000216107"/>
    </source>
</evidence>
<evidence type="ECO:0000313" key="6">
    <source>
        <dbReference type="Proteomes" id="UP000623509"/>
    </source>
</evidence>
<dbReference type="OrthoDB" id="9794445at2"/>
<dbReference type="InterPro" id="IPR029058">
    <property type="entry name" value="AB_hydrolase_fold"/>
</dbReference>
<keyword evidence="6" id="KW-1185">Reference proteome</keyword>
<dbReference type="InterPro" id="IPR050300">
    <property type="entry name" value="GDXG_lipolytic_enzyme"/>
</dbReference>
<dbReference type="AlphaFoldDB" id="A0A272EVV6"/>
<dbReference type="Proteomes" id="UP000623509">
    <property type="component" value="Unassembled WGS sequence"/>
</dbReference>
<evidence type="ECO:0000256" key="1">
    <source>
        <dbReference type="ARBA" id="ARBA00022801"/>
    </source>
</evidence>
<reference evidence="3 6" key="1">
    <citation type="submission" date="2016-08" db="EMBL/GenBank/DDBJ databases">
        <title>Candidatus Dactylopiibacterium carminicum genome sequence.</title>
        <authorList>
            <person name="Ramirez-Puebla S.T."/>
            <person name="Ormeno-Orrillo E."/>
            <person name="Vera-Ponce De Leon A."/>
            <person name="Luis L."/>
            <person name="Sanchez-Flores A."/>
            <person name="Monica R."/>
            <person name="Martinez-Romero E."/>
        </authorList>
    </citation>
    <scope>NUCLEOTIDE SEQUENCE [LARGE SCALE GENOMIC DNA]</scope>
    <source>
        <strain evidence="3">END1</strain>
    </source>
</reference>
<evidence type="ECO:0000313" key="4">
    <source>
        <dbReference type="EMBL" id="PAS94251.1"/>
    </source>
</evidence>
<dbReference type="SUPFAM" id="SSF53474">
    <property type="entry name" value="alpha/beta-Hydrolases"/>
    <property type="match status" value="1"/>
</dbReference>
<dbReference type="Gene3D" id="3.40.50.1820">
    <property type="entry name" value="alpha/beta hydrolase"/>
    <property type="match status" value="1"/>
</dbReference>
<proteinExistence type="predicted"/>
<protein>
    <submittedName>
        <fullName evidence="4">Esterase</fullName>
    </submittedName>
</protein>
<reference evidence="4 5" key="2">
    <citation type="submission" date="2017-07" db="EMBL/GenBank/DDBJ databases">
        <title>Candidatus Dactylopiibacterium carminicum, a nitrogen-fixing symbiont of the cochineal insect Dactylopius coccus and Dactylopius opuntiae (Hemiptera: Coccoidea: Dactylopiidae).</title>
        <authorList>
            <person name="Vera A."/>
        </authorList>
    </citation>
    <scope>NUCLEOTIDE SEQUENCE [LARGE SCALE GENOMIC DNA]</scope>
    <source>
        <strain evidence="4 5">NFDCM</strain>
    </source>
</reference>
<dbReference type="PANTHER" id="PTHR48081:SF8">
    <property type="entry name" value="ALPHA_BETA HYDROLASE FOLD-3 DOMAIN-CONTAINING PROTEIN-RELATED"/>
    <property type="match status" value="1"/>
</dbReference>
<dbReference type="EMBL" id="MDUX01000017">
    <property type="protein sequence ID" value="KAF7599604.1"/>
    <property type="molecule type" value="Genomic_DNA"/>
</dbReference>
<comment type="caution">
    <text evidence="4">The sequence shown here is derived from an EMBL/GenBank/DDBJ whole genome shotgun (WGS) entry which is preliminary data.</text>
</comment>
<dbReference type="Proteomes" id="UP000216107">
    <property type="component" value="Unassembled WGS sequence"/>
</dbReference>
<dbReference type="PANTHER" id="PTHR48081">
    <property type="entry name" value="AB HYDROLASE SUPERFAMILY PROTEIN C4A8.06C"/>
    <property type="match status" value="1"/>
</dbReference>